<feature type="transmembrane region" description="Helical" evidence="7">
    <location>
        <begin position="149"/>
        <end position="169"/>
    </location>
</feature>
<dbReference type="EMBL" id="BAABIV010000005">
    <property type="protein sequence ID" value="GAA4979401.1"/>
    <property type="molecule type" value="Genomic_DNA"/>
</dbReference>
<keyword evidence="7" id="KW-0812">Transmembrane</keyword>
<keyword evidence="10" id="KW-1185">Reference proteome</keyword>
<dbReference type="InterPro" id="IPR005797">
    <property type="entry name" value="Cyt_b/b6_N"/>
</dbReference>
<feature type="region of interest" description="Disordered" evidence="6">
    <location>
        <begin position="522"/>
        <end position="552"/>
    </location>
</feature>
<dbReference type="Gene3D" id="1.20.810.10">
    <property type="entry name" value="Cytochrome Bc1 Complex, Chain C"/>
    <property type="match status" value="1"/>
</dbReference>
<organism evidence="9 10">
    <name type="scientific">Streptomyces hyderabadensis</name>
    <dbReference type="NCBI Taxonomy" id="598549"/>
    <lineage>
        <taxon>Bacteria</taxon>
        <taxon>Bacillati</taxon>
        <taxon>Actinomycetota</taxon>
        <taxon>Actinomycetes</taxon>
        <taxon>Kitasatosporales</taxon>
        <taxon>Streptomycetaceae</taxon>
        <taxon>Streptomyces</taxon>
    </lineage>
</organism>
<feature type="transmembrane region" description="Helical" evidence="7">
    <location>
        <begin position="270"/>
        <end position="292"/>
    </location>
</feature>
<evidence type="ECO:0000256" key="7">
    <source>
        <dbReference type="SAM" id="Phobius"/>
    </source>
</evidence>
<feature type="domain" description="Cytochrome b/b6 N-terminal region profile" evidence="8">
    <location>
        <begin position="21"/>
        <end position="246"/>
    </location>
</feature>
<proteinExistence type="predicted"/>
<feature type="transmembrane region" description="Helical" evidence="7">
    <location>
        <begin position="118"/>
        <end position="137"/>
    </location>
</feature>
<evidence type="ECO:0000259" key="8">
    <source>
        <dbReference type="PROSITE" id="PS51002"/>
    </source>
</evidence>
<feature type="transmembrane region" description="Helical" evidence="7">
    <location>
        <begin position="181"/>
        <end position="203"/>
    </location>
</feature>
<dbReference type="SUPFAM" id="SSF81342">
    <property type="entry name" value="Transmembrane di-heme cytochromes"/>
    <property type="match status" value="1"/>
</dbReference>
<dbReference type="InterPro" id="IPR027387">
    <property type="entry name" value="Cytb/b6-like_sf"/>
</dbReference>
<feature type="transmembrane region" description="Helical" evidence="7">
    <location>
        <begin position="53"/>
        <end position="72"/>
    </location>
</feature>
<evidence type="ECO:0000256" key="6">
    <source>
        <dbReference type="SAM" id="MobiDB-lite"/>
    </source>
</evidence>
<keyword evidence="7" id="KW-1133">Transmembrane helix</keyword>
<gene>
    <name evidence="9" type="ORF">GCM10023257_16640</name>
</gene>
<comment type="caution">
    <text evidence="9">The sequence shown here is derived from an EMBL/GenBank/DDBJ whole genome shotgun (WGS) entry which is preliminary data.</text>
</comment>
<dbReference type="Pfam" id="PF13631">
    <property type="entry name" value="Cytochrom_B_N_2"/>
    <property type="match status" value="1"/>
</dbReference>
<feature type="compositionally biased region" description="Low complexity" evidence="6">
    <location>
        <begin position="532"/>
        <end position="552"/>
    </location>
</feature>
<comment type="catalytic activity">
    <reaction evidence="4">
        <text>a quinol + 2 Fe(III)-[cytochrome c](out) = a quinone + 2 Fe(II)-[cytochrome c](out) + 2 H(+)(out)</text>
        <dbReference type="Rhea" id="RHEA:11484"/>
        <dbReference type="Rhea" id="RHEA-COMP:10350"/>
        <dbReference type="Rhea" id="RHEA-COMP:14399"/>
        <dbReference type="ChEBI" id="CHEBI:15378"/>
        <dbReference type="ChEBI" id="CHEBI:24646"/>
        <dbReference type="ChEBI" id="CHEBI:29033"/>
        <dbReference type="ChEBI" id="CHEBI:29034"/>
        <dbReference type="ChEBI" id="CHEBI:132124"/>
        <dbReference type="EC" id="7.1.1.8"/>
    </reaction>
</comment>
<comment type="cofactor">
    <cofactor evidence="1">
        <name>heme</name>
        <dbReference type="ChEBI" id="CHEBI:30413"/>
    </cofactor>
</comment>
<accession>A0ABP9HVF2</accession>
<feature type="transmembrane region" description="Helical" evidence="7">
    <location>
        <begin position="334"/>
        <end position="359"/>
    </location>
</feature>
<evidence type="ECO:0000256" key="1">
    <source>
        <dbReference type="ARBA" id="ARBA00001971"/>
    </source>
</evidence>
<protein>
    <recommendedName>
        <fullName evidence="3">Cytochrome bc1 complex cytochrome b subunit</fullName>
        <ecNumber evidence="2">7.1.1.8</ecNumber>
    </recommendedName>
    <alternativeName>
        <fullName evidence="5">Cytochrome bc1 reductase complex subunit QcrB</fullName>
    </alternativeName>
</protein>
<dbReference type="PANTHER" id="PTHR19271">
    <property type="entry name" value="CYTOCHROME B"/>
    <property type="match status" value="1"/>
</dbReference>
<feature type="transmembrane region" description="Helical" evidence="7">
    <location>
        <begin position="380"/>
        <end position="398"/>
    </location>
</feature>
<evidence type="ECO:0000313" key="9">
    <source>
        <dbReference type="EMBL" id="GAA4979401.1"/>
    </source>
</evidence>
<dbReference type="InterPro" id="IPR016174">
    <property type="entry name" value="Di-haem_cyt_TM"/>
</dbReference>
<name>A0ABP9HVF2_9ACTN</name>
<feature type="transmembrane region" description="Helical" evidence="7">
    <location>
        <begin position="418"/>
        <end position="439"/>
    </location>
</feature>
<evidence type="ECO:0000256" key="2">
    <source>
        <dbReference type="ARBA" id="ARBA00012951"/>
    </source>
</evidence>
<evidence type="ECO:0000313" key="10">
    <source>
        <dbReference type="Proteomes" id="UP001500610"/>
    </source>
</evidence>
<evidence type="ECO:0000256" key="4">
    <source>
        <dbReference type="ARBA" id="ARBA00029351"/>
    </source>
</evidence>
<evidence type="ECO:0000256" key="5">
    <source>
        <dbReference type="ARBA" id="ARBA00029568"/>
    </source>
</evidence>
<dbReference type="Proteomes" id="UP001500610">
    <property type="component" value="Unassembled WGS sequence"/>
</dbReference>
<dbReference type="RefSeq" id="WP_226026843.1">
    <property type="nucleotide sequence ID" value="NZ_BAABIV010000005.1"/>
</dbReference>
<keyword evidence="7" id="KW-0472">Membrane</keyword>
<dbReference type="EC" id="7.1.1.8" evidence="2"/>
<sequence>MLLQRRRARAGARARHAGEHTVNWADGRLPVSEGGGLLRKAFPEHWSFLLGEIALYSFVVLLLTGVWLTLFFKPSMTEVVYNGSYEPLLGVRMSEAYRSTVDISFDVRGGLLIRQVHHWAALVFLSAIGVHLLRIFFTGAFRRPREVNWLIGLTLFVLALAEGFAGYSLPDDLLSGTGLRIAQGIMLSIPVVGTYVSMFVFGGEYPGEDIVPRLYSVHILLLPALLVALVTVHLILVFYLKHTQWAGRGRTNRNAVGKPMFPQFMTNSTGLFLMVFGLLTVLAAVAEINPIWTYGPYRPDIVSTGSQPDWYVGFLEGSLRLMPPFETAVAGHTVMWNVLVPAVLLPGALFAVLYAYPFFERWVTGDQEEHHLCDRPRDKPVRTGLGVAAIVFYGVLLLAGGNDILAHTFDVSLNLLTWIFRVSLVLAPPLAFVVTKRVCLALQEHDRERLAEGDETGEVHQTLAGGYAESHGPLDPEEHYVLRARRQPEPLAPSAKEGDAPHVGRLRATLSEWYYGDRVDVEETERGRESAPEAAAAADAAGRDSYSGEPER</sequence>
<dbReference type="PROSITE" id="PS51002">
    <property type="entry name" value="CYTB_NTER"/>
    <property type="match status" value="1"/>
</dbReference>
<feature type="transmembrane region" description="Helical" evidence="7">
    <location>
        <begin position="215"/>
        <end position="240"/>
    </location>
</feature>
<feature type="compositionally biased region" description="Basic and acidic residues" evidence="6">
    <location>
        <begin position="522"/>
        <end position="531"/>
    </location>
</feature>
<reference evidence="10" key="1">
    <citation type="journal article" date="2019" name="Int. J. Syst. Evol. Microbiol.">
        <title>The Global Catalogue of Microorganisms (GCM) 10K type strain sequencing project: providing services to taxonomists for standard genome sequencing and annotation.</title>
        <authorList>
            <consortium name="The Broad Institute Genomics Platform"/>
            <consortium name="The Broad Institute Genome Sequencing Center for Infectious Disease"/>
            <person name="Wu L."/>
            <person name="Ma J."/>
        </authorList>
    </citation>
    <scope>NUCLEOTIDE SEQUENCE [LARGE SCALE GENOMIC DNA]</scope>
    <source>
        <strain evidence="10">JCM 17657</strain>
    </source>
</reference>
<dbReference type="PANTHER" id="PTHR19271:SF16">
    <property type="entry name" value="CYTOCHROME B"/>
    <property type="match status" value="1"/>
</dbReference>
<evidence type="ECO:0000256" key="3">
    <source>
        <dbReference type="ARBA" id="ARBA00016116"/>
    </source>
</evidence>